<evidence type="ECO:0000256" key="1">
    <source>
        <dbReference type="SAM" id="MobiDB-lite"/>
    </source>
</evidence>
<evidence type="ECO:0000256" key="2">
    <source>
        <dbReference type="SAM" id="SignalP"/>
    </source>
</evidence>
<dbReference type="Gene3D" id="2.30.30.40">
    <property type="entry name" value="SH3 Domains"/>
    <property type="match status" value="1"/>
</dbReference>
<dbReference type="Proteomes" id="UP000887574">
    <property type="component" value="Unplaced"/>
</dbReference>
<protein>
    <submittedName>
        <fullName evidence="4">Uncharacterized protein</fullName>
    </submittedName>
</protein>
<proteinExistence type="predicted"/>
<feature type="signal peptide" evidence="2">
    <location>
        <begin position="1"/>
        <end position="22"/>
    </location>
</feature>
<feature type="compositionally biased region" description="Basic residues" evidence="1">
    <location>
        <begin position="148"/>
        <end position="159"/>
    </location>
</feature>
<reference evidence="4" key="1">
    <citation type="submission" date="2022-11" db="UniProtKB">
        <authorList>
            <consortium name="WormBaseParasite"/>
        </authorList>
    </citation>
    <scope>IDENTIFICATION</scope>
</reference>
<evidence type="ECO:0000313" key="4">
    <source>
        <dbReference type="WBParaSite" id="jg12371"/>
    </source>
</evidence>
<evidence type="ECO:0000313" key="3">
    <source>
        <dbReference type="Proteomes" id="UP000887574"/>
    </source>
</evidence>
<accession>A0A915CUS9</accession>
<name>A0A915CUS9_9BILA</name>
<keyword evidence="2" id="KW-0732">Signal</keyword>
<dbReference type="WBParaSite" id="jg12371">
    <property type="protein sequence ID" value="jg12371"/>
    <property type="gene ID" value="jg12371"/>
</dbReference>
<sequence>MKLIWVPFILAIFISNLSECTGQATKLCADAQCSETLFKTACSRDYDSNHEGLLKCEKGKDVTVYAISFSNRPDLVEAQTEDAKRGMVYMSHLDIMPFCGASKHSEKVVGEKKANPHLLKLYEKYAKDLGIPVTTFEPIVSAEERQKASHSHGHGHSHGHSHEHPSEPTVSTEKVEPQAVSGVKVLADPTVAVLGNIKVSSNAQTNSEEAQQINTNSVAEEMQPVETISKTPDVLTKEADTQTNDAHYAAEAMPAASTTTPSIDEIPLEVAQANQTISNEIPSQQTLPVKLEQVSPPSDSAAKAAANVPPPSQPIVQPPVVSIPQKEPIVSQTQKQAPVTTISASVEQPPVTTIPDPVVQAQFEVPTTQFQWCKNSLQQQPLHYLQSWNNNQQ</sequence>
<keyword evidence="3" id="KW-1185">Reference proteome</keyword>
<organism evidence="3 4">
    <name type="scientific">Ditylenchus dipsaci</name>
    <dbReference type="NCBI Taxonomy" id="166011"/>
    <lineage>
        <taxon>Eukaryota</taxon>
        <taxon>Metazoa</taxon>
        <taxon>Ecdysozoa</taxon>
        <taxon>Nematoda</taxon>
        <taxon>Chromadorea</taxon>
        <taxon>Rhabditida</taxon>
        <taxon>Tylenchina</taxon>
        <taxon>Tylenchomorpha</taxon>
        <taxon>Sphaerularioidea</taxon>
        <taxon>Anguinidae</taxon>
        <taxon>Anguininae</taxon>
        <taxon>Ditylenchus</taxon>
    </lineage>
</organism>
<feature type="region of interest" description="Disordered" evidence="1">
    <location>
        <begin position="143"/>
        <end position="178"/>
    </location>
</feature>
<feature type="chain" id="PRO_5037342113" evidence="2">
    <location>
        <begin position="23"/>
        <end position="393"/>
    </location>
</feature>
<dbReference type="AlphaFoldDB" id="A0A915CUS9"/>